<dbReference type="InterPro" id="IPR050317">
    <property type="entry name" value="Plant_Fungal_Acyltransferase"/>
</dbReference>
<dbReference type="PANTHER" id="PTHR31642:SF310">
    <property type="entry name" value="FATTY ALCOHOL:CAFFEOYL-COA ACYLTRANSFERASE"/>
    <property type="match status" value="1"/>
</dbReference>
<dbReference type="PANTHER" id="PTHR31642">
    <property type="entry name" value="TRICHOTHECENE 3-O-ACETYLTRANSFERASE"/>
    <property type="match status" value="1"/>
</dbReference>
<dbReference type="Gene3D" id="3.30.559.10">
    <property type="entry name" value="Chloramphenicol acetyltransferase-like domain"/>
    <property type="match status" value="2"/>
</dbReference>
<reference evidence="2 3" key="1">
    <citation type="submission" date="2018-02" db="EMBL/GenBank/DDBJ databases">
        <title>Genome sequence of the basidiomycete white-rot fungus Phlebia centrifuga.</title>
        <authorList>
            <person name="Granchi Z."/>
            <person name="Peng M."/>
            <person name="de Vries R.P."/>
            <person name="Hilden K."/>
            <person name="Makela M.R."/>
            <person name="Grigoriev I."/>
            <person name="Riley R."/>
        </authorList>
    </citation>
    <scope>NUCLEOTIDE SEQUENCE [LARGE SCALE GENOMIC DNA]</scope>
    <source>
        <strain evidence="2 3">FBCC195</strain>
    </source>
</reference>
<proteinExistence type="predicted"/>
<organism evidence="2 3">
    <name type="scientific">Hermanssonia centrifuga</name>
    <dbReference type="NCBI Taxonomy" id="98765"/>
    <lineage>
        <taxon>Eukaryota</taxon>
        <taxon>Fungi</taxon>
        <taxon>Dikarya</taxon>
        <taxon>Basidiomycota</taxon>
        <taxon>Agaricomycotina</taxon>
        <taxon>Agaricomycetes</taxon>
        <taxon>Polyporales</taxon>
        <taxon>Meruliaceae</taxon>
        <taxon>Hermanssonia</taxon>
    </lineage>
</organism>
<evidence type="ECO:0000313" key="3">
    <source>
        <dbReference type="Proteomes" id="UP000186601"/>
    </source>
</evidence>
<dbReference type="Pfam" id="PF02458">
    <property type="entry name" value="Transferase"/>
    <property type="match status" value="1"/>
</dbReference>
<accession>A0A2R6S597</accession>
<sequence length="454" mass="51218">METYNIRAREPTVLDGQSHWTLRPGDLMLSFKVDTAHMIPGQINIERFNDALERTMSIYPLHAGRMQRPRGKLDDWKICLTNDGVPVTIIDSDAESEVPTTCVIQNPWVLTKSVQPVKYFDYDSDEPLLHVTIIRFTKIGSTSIGLSCAHAIGDGYTILRFARLLSQNYQGLPPLDDPPSYADIPSYPFNPDDYGKIPTPNFNLNYPARDVPPHQRPGHLKPLRIDLRFTAGQIAQIHKAVLAHAAEPIILSRQDVLSALLVFCTSKVDSPIQYLSSICNCRGIKPIPANSTCNELIWAVTDPASDPEVETVYSIASRIRKSLLRVRDPGYAAAYNAVHAVKFIEEANAEIAQDFSQLPGHMVINSTWRFDWTSAHFGYPGQTRFFHTCLDEPRYMKMFQPNPTRLPDGTWETHLGDVEVTFYMHEKEKQGFKDAFAQELRNLGISSEVEFVGE</sequence>
<comment type="caution">
    <text evidence="2">The sequence shown here is derived from an EMBL/GenBank/DDBJ whole genome shotgun (WGS) entry which is preliminary data.</text>
</comment>
<dbReference type="Proteomes" id="UP000186601">
    <property type="component" value="Unassembled WGS sequence"/>
</dbReference>
<dbReference type="GO" id="GO:0016747">
    <property type="term" value="F:acyltransferase activity, transferring groups other than amino-acyl groups"/>
    <property type="evidence" value="ECO:0007669"/>
    <property type="project" value="TreeGrafter"/>
</dbReference>
<evidence type="ECO:0000313" key="2">
    <source>
        <dbReference type="EMBL" id="PSS37470.1"/>
    </source>
</evidence>
<dbReference type="SUPFAM" id="SSF52777">
    <property type="entry name" value="CoA-dependent acyltransferases"/>
    <property type="match status" value="1"/>
</dbReference>
<dbReference type="AlphaFoldDB" id="A0A2R6S597"/>
<keyword evidence="3" id="KW-1185">Reference proteome</keyword>
<keyword evidence="1" id="KW-0808">Transferase</keyword>
<name>A0A2R6S597_9APHY</name>
<evidence type="ECO:0000256" key="1">
    <source>
        <dbReference type="ARBA" id="ARBA00022679"/>
    </source>
</evidence>
<protein>
    <submittedName>
        <fullName evidence="2">Uncharacterized protein</fullName>
    </submittedName>
</protein>
<gene>
    <name evidence="2" type="ORF">PHLCEN_2v677</name>
</gene>
<dbReference type="EMBL" id="MLYV02000042">
    <property type="protein sequence ID" value="PSS37470.1"/>
    <property type="molecule type" value="Genomic_DNA"/>
</dbReference>
<dbReference type="OrthoDB" id="1862401at2759"/>
<dbReference type="InterPro" id="IPR023213">
    <property type="entry name" value="CAT-like_dom_sf"/>
</dbReference>